<evidence type="ECO:0000313" key="7">
    <source>
        <dbReference type="EMBL" id="KAF4614375.1"/>
    </source>
</evidence>
<feature type="domain" description="O-methyltransferase dimerisation" evidence="6">
    <location>
        <begin position="70"/>
        <end position="133"/>
    </location>
</feature>
<keyword evidence="3" id="KW-0949">S-adenosyl-L-methionine</keyword>
<dbReference type="Pfam" id="PF08100">
    <property type="entry name" value="Dimerisation"/>
    <property type="match status" value="1"/>
</dbReference>
<dbReference type="Proteomes" id="UP000566819">
    <property type="component" value="Unassembled WGS sequence"/>
</dbReference>
<evidence type="ECO:0000256" key="3">
    <source>
        <dbReference type="ARBA" id="ARBA00022691"/>
    </source>
</evidence>
<accession>A0A8H4QNE6</accession>
<evidence type="ECO:0008006" key="9">
    <source>
        <dbReference type="Google" id="ProtNLM"/>
    </source>
</evidence>
<dbReference type="GO" id="GO:0032259">
    <property type="term" value="P:methylation"/>
    <property type="evidence" value="ECO:0007669"/>
    <property type="project" value="UniProtKB-KW"/>
</dbReference>
<dbReference type="AlphaFoldDB" id="A0A8H4QNE6"/>
<comment type="caution">
    <text evidence="7">The sequence shown here is derived from an EMBL/GenBank/DDBJ whole genome shotgun (WGS) entry which is preliminary data.</text>
</comment>
<dbReference type="EMBL" id="JAAMPI010002356">
    <property type="protein sequence ID" value="KAF4614375.1"/>
    <property type="molecule type" value="Genomic_DNA"/>
</dbReference>
<evidence type="ECO:0000256" key="2">
    <source>
        <dbReference type="ARBA" id="ARBA00022679"/>
    </source>
</evidence>
<sequence>MSALPLEVSTILNNISDVARSLEAKKPGARESLISLSQELITTLELPSEAIQRMGWASPARNAHCRIGVENGIFEHLKESGKQGASARALAEKAKADLPLIARMLKHLSSMHVIKEKAANVYASTPLSDALVEPKFKDGIIYTFDVASPSFASLPGYLKVTNYKNPTELTNGPFQYAHKTTLPFFAWLDQNPPYLSIFNNYMSAYRAGKPTWCDPGFYPIEHLTAGFDSTSNPVLLVDVGGGLGHDLQELCEKHGNLPGDLILQDREEVIATLTPCTNFKATAHDFFTPQPILHARAYYLHSVLHDWGDEDCIKILHNLTSALKKGYSKVLINEIVVSEENASLAATSMDQLMLVLGAMKERTEGQWREILGKAGYKVLNIWKYPGVAESLIEAEAEVEI</sequence>
<dbReference type="InterPro" id="IPR012967">
    <property type="entry name" value="COMT_dimerisation"/>
</dbReference>
<name>A0A8H4QNE6_9HELO</name>
<keyword evidence="8" id="KW-1185">Reference proteome</keyword>
<dbReference type="PROSITE" id="PS51683">
    <property type="entry name" value="SAM_OMT_II"/>
    <property type="match status" value="1"/>
</dbReference>
<keyword evidence="1" id="KW-0489">Methyltransferase</keyword>
<dbReference type="InterPro" id="IPR029063">
    <property type="entry name" value="SAM-dependent_MTases_sf"/>
</dbReference>
<dbReference type="PIRSF" id="PIRSF005739">
    <property type="entry name" value="O-mtase"/>
    <property type="match status" value="1"/>
</dbReference>
<dbReference type="PANTHER" id="PTHR43712">
    <property type="entry name" value="PUTATIVE (AFU_ORTHOLOGUE AFUA_4G14580)-RELATED"/>
    <property type="match status" value="1"/>
</dbReference>
<gene>
    <name evidence="7" type="ORF">G7Y89_g15363</name>
</gene>
<dbReference type="InterPro" id="IPR036388">
    <property type="entry name" value="WH-like_DNA-bd_sf"/>
</dbReference>
<dbReference type="Pfam" id="PF00891">
    <property type="entry name" value="Methyltransf_2"/>
    <property type="match status" value="1"/>
</dbReference>
<dbReference type="Gene3D" id="1.10.10.10">
    <property type="entry name" value="Winged helix-like DNA-binding domain superfamily/Winged helix DNA-binding domain"/>
    <property type="match status" value="1"/>
</dbReference>
<dbReference type="PANTHER" id="PTHR43712:SF1">
    <property type="entry name" value="HYPOTHETICAL O-METHYLTRANSFERASE (EUROFUNG)-RELATED"/>
    <property type="match status" value="1"/>
</dbReference>
<dbReference type="GO" id="GO:0046983">
    <property type="term" value="F:protein dimerization activity"/>
    <property type="evidence" value="ECO:0007669"/>
    <property type="project" value="InterPro"/>
</dbReference>
<feature type="active site" description="Proton acceptor" evidence="4">
    <location>
        <position position="305"/>
    </location>
</feature>
<evidence type="ECO:0000256" key="1">
    <source>
        <dbReference type="ARBA" id="ARBA00022603"/>
    </source>
</evidence>
<evidence type="ECO:0000313" key="8">
    <source>
        <dbReference type="Proteomes" id="UP000566819"/>
    </source>
</evidence>
<dbReference type="GO" id="GO:0008171">
    <property type="term" value="F:O-methyltransferase activity"/>
    <property type="evidence" value="ECO:0007669"/>
    <property type="project" value="InterPro"/>
</dbReference>
<feature type="domain" description="O-methyltransferase C-terminal" evidence="5">
    <location>
        <begin position="235"/>
        <end position="377"/>
    </location>
</feature>
<reference evidence="7 8" key="1">
    <citation type="submission" date="2020-03" db="EMBL/GenBank/DDBJ databases">
        <title>Draft Genome Sequence of Cudoniella acicularis.</title>
        <authorList>
            <person name="Buettner E."/>
            <person name="Kellner H."/>
        </authorList>
    </citation>
    <scope>NUCLEOTIDE SEQUENCE [LARGE SCALE GENOMIC DNA]</scope>
    <source>
        <strain evidence="7 8">DSM 108380</strain>
    </source>
</reference>
<protein>
    <recommendedName>
        <fullName evidence="9">O-methyltransferase domain-containing protein</fullName>
    </recommendedName>
</protein>
<dbReference type="Gene3D" id="3.40.50.150">
    <property type="entry name" value="Vaccinia Virus protein VP39"/>
    <property type="match status" value="1"/>
</dbReference>
<organism evidence="7 8">
    <name type="scientific">Cudoniella acicularis</name>
    <dbReference type="NCBI Taxonomy" id="354080"/>
    <lineage>
        <taxon>Eukaryota</taxon>
        <taxon>Fungi</taxon>
        <taxon>Dikarya</taxon>
        <taxon>Ascomycota</taxon>
        <taxon>Pezizomycotina</taxon>
        <taxon>Leotiomycetes</taxon>
        <taxon>Helotiales</taxon>
        <taxon>Tricladiaceae</taxon>
        <taxon>Cudoniella</taxon>
    </lineage>
</organism>
<evidence type="ECO:0000259" key="5">
    <source>
        <dbReference type="Pfam" id="PF00891"/>
    </source>
</evidence>
<evidence type="ECO:0000259" key="6">
    <source>
        <dbReference type="Pfam" id="PF08100"/>
    </source>
</evidence>
<dbReference type="InterPro" id="IPR016461">
    <property type="entry name" value="COMT-like"/>
</dbReference>
<dbReference type="OrthoDB" id="1535081at2759"/>
<evidence type="ECO:0000256" key="4">
    <source>
        <dbReference type="PIRSR" id="PIRSR005739-1"/>
    </source>
</evidence>
<proteinExistence type="predicted"/>
<dbReference type="SUPFAM" id="SSF46785">
    <property type="entry name" value="Winged helix' DNA-binding domain"/>
    <property type="match status" value="1"/>
</dbReference>
<dbReference type="InterPro" id="IPR036390">
    <property type="entry name" value="WH_DNA-bd_sf"/>
</dbReference>
<dbReference type="InterPro" id="IPR001077">
    <property type="entry name" value="COMT_C"/>
</dbReference>
<keyword evidence="2" id="KW-0808">Transferase</keyword>
<dbReference type="SUPFAM" id="SSF53335">
    <property type="entry name" value="S-adenosyl-L-methionine-dependent methyltransferases"/>
    <property type="match status" value="1"/>
</dbReference>